<evidence type="ECO:0000313" key="1">
    <source>
        <dbReference type="EMBL" id="AUJ24735.1"/>
    </source>
</evidence>
<evidence type="ECO:0000313" key="2">
    <source>
        <dbReference type="Proteomes" id="UP000234237"/>
    </source>
</evidence>
<accession>A0A2K9IZ54</accession>
<sequence length="46" mass="5071">MHAGKIYVAPMKGAWIEIKQATFQITTEPNNINVRLSLVLSTIKSG</sequence>
<proteinExistence type="predicted"/>
<name>A0A2K9IZ54_9BACI</name>
<reference evidence="2" key="1">
    <citation type="submission" date="2016-11" db="EMBL/GenBank/DDBJ databases">
        <title>Complete genome sequence of Virgibacillus pantothenticus 21D, a halophilic bacterium isolated from the deep hypersaline anoxic basin Discovery in the Mediterranean Sea.</title>
        <authorList>
            <person name="Zeaiter Z."/>
            <person name="Booth J.M."/>
            <person name="Prosdocimi E.M."/>
            <person name="Mapelli F."/>
            <person name="Fusi M."/>
            <person name="Daffonchio D."/>
            <person name="Borin S."/>
            <person name="Crotti E."/>
        </authorList>
    </citation>
    <scope>NUCLEOTIDE SEQUENCE [LARGE SCALE GENOMIC DNA]</scope>
    <source>
        <strain evidence="2">21D</strain>
    </source>
</reference>
<dbReference type="KEGG" id="vpn:A21D_01654"/>
<gene>
    <name evidence="1" type="ORF">A21D_01654</name>
</gene>
<dbReference type="AlphaFoldDB" id="A0A2K9IZ54"/>
<dbReference type="EMBL" id="CP018622">
    <property type="protein sequence ID" value="AUJ24735.1"/>
    <property type="molecule type" value="Genomic_DNA"/>
</dbReference>
<protein>
    <submittedName>
        <fullName evidence="1">Uncharacterized protein</fullName>
    </submittedName>
</protein>
<dbReference type="Proteomes" id="UP000234237">
    <property type="component" value="Chromosome"/>
</dbReference>
<organism evidence="1 2">
    <name type="scientific">Virgibacillus dokdonensis</name>
    <dbReference type="NCBI Taxonomy" id="302167"/>
    <lineage>
        <taxon>Bacteria</taxon>
        <taxon>Bacillati</taxon>
        <taxon>Bacillota</taxon>
        <taxon>Bacilli</taxon>
        <taxon>Bacillales</taxon>
        <taxon>Bacillaceae</taxon>
        <taxon>Virgibacillus</taxon>
    </lineage>
</organism>